<protein>
    <submittedName>
        <fullName evidence="1">Carboxypeptidase-like regulatory domain-containing protein</fullName>
    </submittedName>
</protein>
<organism evidence="1 2">
    <name type="scientific">Meishania litoralis</name>
    <dbReference type="NCBI Taxonomy" id="3434685"/>
    <lineage>
        <taxon>Bacteria</taxon>
        <taxon>Pseudomonadati</taxon>
        <taxon>Bacteroidota</taxon>
        <taxon>Flavobacteriia</taxon>
        <taxon>Flavobacteriales</taxon>
        <taxon>Flavobacteriaceae</taxon>
        <taxon>Meishania</taxon>
    </lineage>
</organism>
<evidence type="ECO:0000313" key="2">
    <source>
        <dbReference type="Proteomes" id="UP001595191"/>
    </source>
</evidence>
<comment type="caution">
    <text evidence="1">The sequence shown here is derived from an EMBL/GenBank/DDBJ whole genome shotgun (WGS) entry which is preliminary data.</text>
</comment>
<reference evidence="1" key="1">
    <citation type="submission" date="2024-09" db="EMBL/GenBank/DDBJ databases">
        <authorList>
            <person name="Liu J."/>
        </authorList>
    </citation>
    <scope>NUCLEOTIDE SEQUENCE</scope>
    <source>
        <strain evidence="1">NBU2967</strain>
    </source>
</reference>
<dbReference type="EMBL" id="JBHFPV010000001">
    <property type="protein sequence ID" value="MFH6602872.1"/>
    <property type="molecule type" value="Genomic_DNA"/>
</dbReference>
<proteinExistence type="predicted"/>
<evidence type="ECO:0000313" key="1">
    <source>
        <dbReference type="EMBL" id="MFH6602872.1"/>
    </source>
</evidence>
<keyword evidence="2" id="KW-1185">Reference proteome</keyword>
<name>A0ACC7LH78_9FLAO</name>
<dbReference type="Proteomes" id="UP001595191">
    <property type="component" value="Unassembled WGS sequence"/>
</dbReference>
<sequence length="123" mass="13434">MISISLSAQEKGSVQGKIIDLEGNNEPLLMAEVQIKDTEFKTMTNFNGNFKIEGIEPGSYTMTVRFLGYESIELPVEVTANETVRIESGLKAQTLDLSDISALIFADAETASSVASIEKEQKK</sequence>
<accession>A0ACC7LH78</accession>
<gene>
    <name evidence="1" type="ORF">ACEZ3G_05245</name>
</gene>